<dbReference type="InterPro" id="IPR053161">
    <property type="entry name" value="Ulvan_degrading_GH"/>
</dbReference>
<dbReference type="PANTHER" id="PTHR36848">
    <property type="entry name" value="DNA-BINDING PROTEIN (PUTATIVE SECRETED PROTEIN)-RELATED"/>
    <property type="match status" value="1"/>
</dbReference>
<comment type="similarity">
    <text evidence="1">Belongs to the glycosyl hydrolase 2 family.</text>
</comment>
<dbReference type="NCBIfam" id="NF045579">
    <property type="entry name" value="rhamnoside_JR"/>
    <property type="match status" value="1"/>
</dbReference>
<dbReference type="GO" id="GO:0004553">
    <property type="term" value="F:hydrolase activity, hydrolyzing O-glycosyl compounds"/>
    <property type="evidence" value="ECO:0007669"/>
    <property type="project" value="InterPro"/>
</dbReference>
<dbReference type="Pfam" id="PF02837">
    <property type="entry name" value="Glyco_hydro_2_N"/>
    <property type="match status" value="1"/>
</dbReference>
<dbReference type="GO" id="GO:0005975">
    <property type="term" value="P:carbohydrate metabolic process"/>
    <property type="evidence" value="ECO:0007669"/>
    <property type="project" value="InterPro"/>
</dbReference>
<dbReference type="PANTHER" id="PTHR36848:SF2">
    <property type="entry name" value="SECRETED PROTEIN"/>
    <property type="match status" value="1"/>
</dbReference>
<reference evidence="3 4" key="1">
    <citation type="submission" date="2019-12" db="EMBL/GenBank/DDBJ databases">
        <title>Mucilaginibacter sp. HMF7410 genome sequencing and assembly.</title>
        <authorList>
            <person name="Kang H."/>
            <person name="Cha I."/>
            <person name="Kim H."/>
            <person name="Joh K."/>
        </authorList>
    </citation>
    <scope>NUCLEOTIDE SEQUENCE [LARGE SCALE GENOMIC DNA]</scope>
    <source>
        <strain evidence="3 4">HMF7410</strain>
    </source>
</reference>
<dbReference type="AlphaFoldDB" id="A0A7K1SU29"/>
<sequence>MGLAQNFWPTIKKEMHPWTRWWWMGNAVDEQNVASLLKQYHDAGIGGVEITPIYGAVGYEQRYLDFLSPKWMDVLNYTVKEATSLNMGVDMNTGTGWPFGGPQITPELAASKLLIQKYPLKAGDALTEKIQVNDARQKAVAKLQAVMAYGDKGEVIDVTAKVAADGTLNWKPTTGNWQLLAAFDGKSRQMVKRAAPGGEGLVMDHLNKKAVDVYLKRFDDAYQGKIPGINNYFNDSYEVFGADWSPALFDEFQKRRGYDLKQHLLELSSKDSTNENVARVKSDYRETMSDMVLHNFTENWTDWTHKNHSKTRNQSHGSPGNLLDLYGTVDVPECETFGSSYFPIPGLRRDSADVRNVDPDPMMFKFATSAAHVNGKPFASSETFTWLAEHFKASLSQCKPEVENIFLSGVNHVFFHGTAYTPQDVPFPGWLFYASVNFSPTNTFWPHIKGMNDYITRCQSVLQDGKADNDILMYWPVYDVWNKASGMEMLLAIHGINAWLRPTQFYQQSKQLTQKGYTIDFISDTQVGATKVVSGMLQTNVNASPYKVIIIPECKMMPVATLRNILQLANNGATVIFQKLPEDVPGLNDLEGRRKVFKQMLATLKFSAGKNSISEFKTGKGSVLLASDLQSALDFKQVKREALTDSGLEFNRRRIDGGKYYYLVNHTAKAIDQQIILNGDGKYAVILDPQSGDSGMAETSSANHQLTVHLQLKSGEALILKVYNQQKPAVNNWVYLNKPTKTISVNNNWNLHFTAGGPELPAGQKLSKLGSWTELPGPKVTAFSGSGVYTSTIFLPVKTAKEYVLNLGRVAESAHVWINGKDAGILWANPFEARIGKYLHAGTNTIKVEVANLMANRISDMDKKGIQWRKYHEINFVNINYLPFDASKWQPMASGLIGPVTVVGYN</sequence>
<evidence type="ECO:0000313" key="3">
    <source>
        <dbReference type="EMBL" id="MVN20821.1"/>
    </source>
</evidence>
<dbReference type="EMBL" id="WPIK01000003">
    <property type="protein sequence ID" value="MVN20821.1"/>
    <property type="molecule type" value="Genomic_DNA"/>
</dbReference>
<dbReference type="SUPFAM" id="SSF49785">
    <property type="entry name" value="Galactose-binding domain-like"/>
    <property type="match status" value="1"/>
</dbReference>
<dbReference type="InterPro" id="IPR008979">
    <property type="entry name" value="Galactose-bd-like_sf"/>
</dbReference>
<name>A0A7K1SU29_9SPHI</name>
<evidence type="ECO:0000259" key="2">
    <source>
        <dbReference type="Pfam" id="PF02837"/>
    </source>
</evidence>
<dbReference type="Gene3D" id="2.60.120.260">
    <property type="entry name" value="Galactose-binding domain-like"/>
    <property type="match status" value="1"/>
</dbReference>
<accession>A0A7K1SU29</accession>
<comment type="caution">
    <text evidence="3">The sequence shown here is derived from an EMBL/GenBank/DDBJ whole genome shotgun (WGS) entry which is preliminary data.</text>
</comment>
<evidence type="ECO:0000313" key="4">
    <source>
        <dbReference type="Proteomes" id="UP000462014"/>
    </source>
</evidence>
<feature type="domain" description="Glycosyl hydrolases family 2 sugar binding" evidence="2">
    <location>
        <begin position="738"/>
        <end position="853"/>
    </location>
</feature>
<keyword evidence="4" id="KW-1185">Reference proteome</keyword>
<keyword evidence="3" id="KW-0378">Hydrolase</keyword>
<dbReference type="Pfam" id="PF17132">
    <property type="entry name" value="Glyco_hydro_106"/>
    <property type="match status" value="2"/>
</dbReference>
<dbReference type="InterPro" id="IPR006104">
    <property type="entry name" value="Glyco_hydro_2_N"/>
</dbReference>
<proteinExistence type="inferred from homology"/>
<organism evidence="3 4">
    <name type="scientific">Mucilaginibacter arboris</name>
    <dbReference type="NCBI Taxonomy" id="2682090"/>
    <lineage>
        <taxon>Bacteria</taxon>
        <taxon>Pseudomonadati</taxon>
        <taxon>Bacteroidota</taxon>
        <taxon>Sphingobacteriia</taxon>
        <taxon>Sphingobacteriales</taxon>
        <taxon>Sphingobacteriaceae</taxon>
        <taxon>Mucilaginibacter</taxon>
    </lineage>
</organism>
<dbReference type="Proteomes" id="UP000462014">
    <property type="component" value="Unassembled WGS sequence"/>
</dbReference>
<evidence type="ECO:0000256" key="1">
    <source>
        <dbReference type="ARBA" id="ARBA00007401"/>
    </source>
</evidence>
<gene>
    <name evidence="3" type="ORF">GO621_04650</name>
</gene>
<protein>
    <submittedName>
        <fullName evidence="3">Glycoside hydrolase</fullName>
    </submittedName>
</protein>